<dbReference type="STRING" id="313594.PI23P_11052"/>
<gene>
    <name evidence="1" type="ORF">PI23P_11052</name>
</gene>
<evidence type="ECO:0000313" key="1">
    <source>
        <dbReference type="EMBL" id="EAR11866.1"/>
    </source>
</evidence>
<dbReference type="Proteomes" id="UP000003053">
    <property type="component" value="Unassembled WGS sequence"/>
</dbReference>
<sequence length="54" mass="6092">MIALIYVFRSIEWSIGYYSNETRGVQFKVIFRSTLRAVLAQVLAGGSDFSAVIF</sequence>
<comment type="caution">
    <text evidence="1">The sequence shown here is derived from an EMBL/GenBank/DDBJ whole genome shotgun (WGS) entry which is preliminary data.</text>
</comment>
<dbReference type="EMBL" id="AAOG01000003">
    <property type="protein sequence ID" value="EAR11866.1"/>
    <property type="molecule type" value="Genomic_DNA"/>
</dbReference>
<proteinExistence type="predicted"/>
<evidence type="ECO:0000313" key="2">
    <source>
        <dbReference type="Proteomes" id="UP000003053"/>
    </source>
</evidence>
<dbReference type="AlphaFoldDB" id="A4C163"/>
<organism evidence="1 2">
    <name type="scientific">Polaribacter irgensii 23-P</name>
    <dbReference type="NCBI Taxonomy" id="313594"/>
    <lineage>
        <taxon>Bacteria</taxon>
        <taxon>Pseudomonadati</taxon>
        <taxon>Bacteroidota</taxon>
        <taxon>Flavobacteriia</taxon>
        <taxon>Flavobacteriales</taxon>
        <taxon>Flavobacteriaceae</taxon>
    </lineage>
</organism>
<accession>A4C163</accession>
<protein>
    <submittedName>
        <fullName evidence="1">Uncharacterized protein</fullName>
    </submittedName>
</protein>
<reference evidence="1 2" key="1">
    <citation type="submission" date="2006-02" db="EMBL/GenBank/DDBJ databases">
        <authorList>
            <person name="Murray A."/>
            <person name="Staley J."/>
            <person name="Ferriera S."/>
            <person name="Johnson J."/>
            <person name="Kravitz S."/>
            <person name="Halpern A."/>
            <person name="Remington K."/>
            <person name="Beeson K."/>
            <person name="Tran B."/>
            <person name="Rogers Y.-H."/>
            <person name="Friedman R."/>
            <person name="Venter J.C."/>
        </authorList>
    </citation>
    <scope>NUCLEOTIDE SEQUENCE [LARGE SCALE GENOMIC DNA]</scope>
    <source>
        <strain evidence="1 2">23-P</strain>
    </source>
</reference>
<dbReference type="HOGENOM" id="CLU_3046477_0_0_10"/>
<name>A4C163_9FLAO</name>
<keyword evidence="2" id="KW-1185">Reference proteome</keyword>